<sequence>MRIAGLPLQSVPTMLWINTVSAVTATVLATTACSTESTSDVLAANAARTAAKSTDNSSPAIAWANAVTLAGSSCAVTVPLISTALVTVTLTG</sequence>
<keyword evidence="1" id="KW-0732">Signal</keyword>
<feature type="signal peptide" evidence="1">
    <location>
        <begin position="1"/>
        <end position="22"/>
    </location>
</feature>
<proteinExistence type="predicted"/>
<evidence type="ECO:0000256" key="1">
    <source>
        <dbReference type="SAM" id="SignalP"/>
    </source>
</evidence>
<feature type="chain" id="PRO_5028379849" description="Secreted protein" evidence="1">
    <location>
        <begin position="23"/>
        <end position="92"/>
    </location>
</feature>
<accession>A0A6S6UKY0</accession>
<evidence type="ECO:0000313" key="2">
    <source>
        <dbReference type="EMBL" id="CAA6829822.1"/>
    </source>
</evidence>
<reference evidence="2" key="1">
    <citation type="submission" date="2020-01" db="EMBL/GenBank/DDBJ databases">
        <authorList>
            <person name="Meier V. D."/>
            <person name="Meier V D."/>
        </authorList>
    </citation>
    <scope>NUCLEOTIDE SEQUENCE</scope>
    <source>
        <strain evidence="2">HLG_WM_MAG_09</strain>
    </source>
</reference>
<dbReference type="PROSITE" id="PS51257">
    <property type="entry name" value="PROKAR_LIPOPROTEIN"/>
    <property type="match status" value="1"/>
</dbReference>
<organism evidence="2">
    <name type="scientific">uncultured Thiotrichaceae bacterium</name>
    <dbReference type="NCBI Taxonomy" id="298394"/>
    <lineage>
        <taxon>Bacteria</taxon>
        <taxon>Pseudomonadati</taxon>
        <taxon>Pseudomonadota</taxon>
        <taxon>Gammaproteobacteria</taxon>
        <taxon>Thiotrichales</taxon>
        <taxon>Thiotrichaceae</taxon>
        <taxon>environmental samples</taxon>
    </lineage>
</organism>
<name>A0A6S6UKY0_9GAMM</name>
<evidence type="ECO:0008006" key="3">
    <source>
        <dbReference type="Google" id="ProtNLM"/>
    </source>
</evidence>
<gene>
    <name evidence="2" type="ORF">HELGO_WM57482</name>
</gene>
<dbReference type="AlphaFoldDB" id="A0A6S6UKY0"/>
<dbReference type="EMBL" id="CACVAT010000549">
    <property type="protein sequence ID" value="CAA6829822.1"/>
    <property type="molecule type" value="Genomic_DNA"/>
</dbReference>
<protein>
    <recommendedName>
        <fullName evidence="3">Secreted protein</fullName>
    </recommendedName>
</protein>